<dbReference type="GO" id="GO:0004190">
    <property type="term" value="F:aspartic-type endopeptidase activity"/>
    <property type="evidence" value="ECO:0007669"/>
    <property type="project" value="InterPro"/>
</dbReference>
<organism evidence="2 3">
    <name type="scientific">Cohaesibacter gelatinilyticus</name>
    <dbReference type="NCBI Taxonomy" id="372072"/>
    <lineage>
        <taxon>Bacteria</taxon>
        <taxon>Pseudomonadati</taxon>
        <taxon>Pseudomonadota</taxon>
        <taxon>Alphaproteobacteria</taxon>
        <taxon>Hyphomicrobiales</taxon>
        <taxon>Cohaesibacteraceae</taxon>
    </lineage>
</organism>
<dbReference type="Pfam" id="PF13975">
    <property type="entry name" value="gag-asp_proteas"/>
    <property type="match status" value="1"/>
</dbReference>
<dbReference type="Proteomes" id="UP000219439">
    <property type="component" value="Unassembled WGS sequence"/>
</dbReference>
<protein>
    <submittedName>
        <fullName evidence="2">Aspartyl protease family protein</fullName>
    </submittedName>
</protein>
<evidence type="ECO:0000256" key="1">
    <source>
        <dbReference type="SAM" id="Phobius"/>
    </source>
</evidence>
<keyword evidence="2" id="KW-0378">Hydrolase</keyword>
<dbReference type="InterPro" id="IPR021109">
    <property type="entry name" value="Peptidase_aspartic_dom_sf"/>
</dbReference>
<dbReference type="RefSeq" id="WP_097152058.1">
    <property type="nucleotide sequence ID" value="NZ_OBEL01000001.1"/>
</dbReference>
<dbReference type="OrthoDB" id="7595324at2"/>
<dbReference type="AlphaFoldDB" id="A0A285NE62"/>
<feature type="transmembrane region" description="Helical" evidence="1">
    <location>
        <begin position="32"/>
        <end position="52"/>
    </location>
</feature>
<dbReference type="EMBL" id="OBEL01000001">
    <property type="protein sequence ID" value="SNZ07247.1"/>
    <property type="molecule type" value="Genomic_DNA"/>
</dbReference>
<accession>A0A285NE62</accession>
<dbReference type="PROSITE" id="PS00141">
    <property type="entry name" value="ASP_PROTEASE"/>
    <property type="match status" value="1"/>
</dbReference>
<proteinExistence type="predicted"/>
<sequence length="227" mass="24061">MFYVLMGLIVTAAAVLMFNHEAGEVFGLPIEQVAAVTVLSSWLIYLAAGRFRSLGSMAQSLKQLAVWVLIGFGLVLAYSFKDDAKMLVGRVAGELVPGMGIQSNSGSVTFPRSGNGHFMVLAKVNGREVPMLVDTGATSVVLSYEDAQAAGLNPEGLQFSTPVSTANGRTKAARLMLNSVDVGGIHRGRVPAMVSQPGALRESLLGMSYLEKLGSWSVSNDRLTLQP</sequence>
<keyword evidence="3" id="KW-1185">Reference proteome</keyword>
<dbReference type="InterPro" id="IPR011969">
    <property type="entry name" value="Clan_AA_Asp_peptidase_C"/>
</dbReference>
<dbReference type="InterPro" id="IPR001969">
    <property type="entry name" value="Aspartic_peptidase_AS"/>
</dbReference>
<keyword evidence="1" id="KW-0472">Membrane</keyword>
<keyword evidence="1" id="KW-0812">Transmembrane</keyword>
<reference evidence="2 3" key="1">
    <citation type="submission" date="2017-09" db="EMBL/GenBank/DDBJ databases">
        <authorList>
            <person name="Ehlers B."/>
            <person name="Leendertz F.H."/>
        </authorList>
    </citation>
    <scope>NUCLEOTIDE SEQUENCE [LARGE SCALE GENOMIC DNA]</scope>
    <source>
        <strain evidence="2 3">DSM 18289</strain>
    </source>
</reference>
<keyword evidence="2" id="KW-0645">Protease</keyword>
<dbReference type="InterPro" id="IPR034122">
    <property type="entry name" value="Retropepsin-like_bacterial"/>
</dbReference>
<dbReference type="GO" id="GO:0006508">
    <property type="term" value="P:proteolysis"/>
    <property type="evidence" value="ECO:0007669"/>
    <property type="project" value="UniProtKB-KW"/>
</dbReference>
<feature type="transmembrane region" description="Helical" evidence="1">
    <location>
        <begin position="64"/>
        <end position="80"/>
    </location>
</feature>
<evidence type="ECO:0000313" key="3">
    <source>
        <dbReference type="Proteomes" id="UP000219439"/>
    </source>
</evidence>
<evidence type="ECO:0000313" key="2">
    <source>
        <dbReference type="EMBL" id="SNZ07247.1"/>
    </source>
</evidence>
<gene>
    <name evidence="2" type="ORF">SAMN06265368_0764</name>
</gene>
<dbReference type="NCBIfam" id="TIGR02281">
    <property type="entry name" value="clan_AA_DTGA"/>
    <property type="match status" value="1"/>
</dbReference>
<dbReference type="SUPFAM" id="SSF50630">
    <property type="entry name" value="Acid proteases"/>
    <property type="match status" value="1"/>
</dbReference>
<dbReference type="CDD" id="cd05483">
    <property type="entry name" value="retropepsin_like_bacteria"/>
    <property type="match status" value="1"/>
</dbReference>
<dbReference type="Gene3D" id="2.40.70.10">
    <property type="entry name" value="Acid Proteases"/>
    <property type="match status" value="1"/>
</dbReference>
<name>A0A285NE62_9HYPH</name>
<keyword evidence="1" id="KW-1133">Transmembrane helix</keyword>